<evidence type="ECO:0000256" key="5">
    <source>
        <dbReference type="ARBA" id="ARBA00023136"/>
    </source>
</evidence>
<evidence type="ECO:0000256" key="2">
    <source>
        <dbReference type="ARBA" id="ARBA00007511"/>
    </source>
</evidence>
<dbReference type="NCBIfam" id="TIGR03718">
    <property type="entry name" value="R_switched_Alx"/>
    <property type="match status" value="1"/>
</dbReference>
<gene>
    <name evidence="7" type="ORF">JDN41_01890</name>
</gene>
<proteinExistence type="inferred from homology"/>
<dbReference type="Proteomes" id="UP000623250">
    <property type="component" value="Unassembled WGS sequence"/>
</dbReference>
<evidence type="ECO:0000313" key="8">
    <source>
        <dbReference type="Proteomes" id="UP000623250"/>
    </source>
</evidence>
<reference evidence="7 8" key="1">
    <citation type="submission" date="2020-12" db="EMBL/GenBank/DDBJ databases">
        <title>Revised draft genomes of Rhodomicrobium vannielii ATCC 17100 and Rhodomicrobium udaipurense JA643.</title>
        <authorList>
            <person name="Conners E.M."/>
            <person name="Davenport E.J."/>
            <person name="Bose A."/>
        </authorList>
    </citation>
    <scope>NUCLEOTIDE SEQUENCE [LARGE SCALE GENOMIC DNA]</scope>
    <source>
        <strain evidence="7 8">JA643</strain>
    </source>
</reference>
<dbReference type="PANTHER" id="PTHR30238:SF0">
    <property type="entry name" value="THYLAKOID MEMBRANE PROTEIN TERC, CHLOROPLASTIC"/>
    <property type="match status" value="1"/>
</dbReference>
<evidence type="ECO:0000256" key="1">
    <source>
        <dbReference type="ARBA" id="ARBA00004141"/>
    </source>
</evidence>
<comment type="subcellular location">
    <subcellularLocation>
        <location evidence="1">Membrane</location>
        <topology evidence="1">Multi-pass membrane protein</topology>
    </subcellularLocation>
</comment>
<keyword evidence="8" id="KW-1185">Reference proteome</keyword>
<feature type="transmembrane region" description="Helical" evidence="6">
    <location>
        <begin position="131"/>
        <end position="147"/>
    </location>
</feature>
<dbReference type="EMBL" id="JAEMUK010000004">
    <property type="protein sequence ID" value="MBJ7542307.1"/>
    <property type="molecule type" value="Genomic_DNA"/>
</dbReference>
<dbReference type="PANTHER" id="PTHR30238">
    <property type="entry name" value="MEMBRANE BOUND PREDICTED REDOX MODULATOR"/>
    <property type="match status" value="1"/>
</dbReference>
<evidence type="ECO:0000313" key="7">
    <source>
        <dbReference type="EMBL" id="MBJ7542307.1"/>
    </source>
</evidence>
<feature type="transmembrane region" description="Helical" evidence="6">
    <location>
        <begin position="105"/>
        <end position="125"/>
    </location>
</feature>
<comment type="similarity">
    <text evidence="2">Belongs to the TerC family.</text>
</comment>
<accession>A0A8I1KI70</accession>
<keyword evidence="3 6" id="KW-0812">Transmembrane</keyword>
<keyword evidence="4 6" id="KW-1133">Transmembrane helix</keyword>
<feature type="transmembrane region" description="Helical" evidence="6">
    <location>
        <begin position="40"/>
        <end position="60"/>
    </location>
</feature>
<feature type="transmembrane region" description="Helical" evidence="6">
    <location>
        <begin position="198"/>
        <end position="222"/>
    </location>
</feature>
<protein>
    <submittedName>
        <fullName evidence="7">TerC family protein</fullName>
    </submittedName>
</protein>
<dbReference type="Pfam" id="PF03741">
    <property type="entry name" value="TerC"/>
    <property type="match status" value="1"/>
</dbReference>
<dbReference type="InterPro" id="IPR022369">
    <property type="entry name" value="Integral_membrane_TerC_rswitch"/>
</dbReference>
<feature type="transmembrane region" description="Helical" evidence="6">
    <location>
        <begin position="289"/>
        <end position="306"/>
    </location>
</feature>
<comment type="caution">
    <text evidence="7">The sequence shown here is derived from an EMBL/GenBank/DDBJ whole genome shotgun (WGS) entry which is preliminary data.</text>
</comment>
<dbReference type="RefSeq" id="WP_037236105.1">
    <property type="nucleotide sequence ID" value="NZ_JAEMUK010000004.1"/>
</dbReference>
<evidence type="ECO:0000256" key="6">
    <source>
        <dbReference type="SAM" id="Phobius"/>
    </source>
</evidence>
<dbReference type="AlphaFoldDB" id="A0A8I1KI70"/>
<feature type="transmembrane region" description="Helical" evidence="6">
    <location>
        <begin position="260"/>
        <end position="277"/>
    </location>
</feature>
<name>A0A8I1KI70_9HYPH</name>
<dbReference type="GO" id="GO:0016020">
    <property type="term" value="C:membrane"/>
    <property type="evidence" value="ECO:0007669"/>
    <property type="project" value="UniProtKB-SubCell"/>
</dbReference>
<dbReference type="InterPro" id="IPR005496">
    <property type="entry name" value="Integral_membrane_TerC"/>
</dbReference>
<organism evidence="7 8">
    <name type="scientific">Rhodomicrobium udaipurense</name>
    <dbReference type="NCBI Taxonomy" id="1202716"/>
    <lineage>
        <taxon>Bacteria</taxon>
        <taxon>Pseudomonadati</taxon>
        <taxon>Pseudomonadota</taxon>
        <taxon>Alphaproteobacteria</taxon>
        <taxon>Hyphomicrobiales</taxon>
        <taxon>Hyphomicrobiaceae</taxon>
        <taxon>Rhodomicrobium</taxon>
    </lineage>
</organism>
<feature type="transmembrane region" description="Helical" evidence="6">
    <location>
        <begin position="228"/>
        <end position="248"/>
    </location>
</feature>
<keyword evidence="5 6" id="KW-0472">Membrane</keyword>
<evidence type="ECO:0000256" key="3">
    <source>
        <dbReference type="ARBA" id="ARBA00022692"/>
    </source>
</evidence>
<feature type="transmembrane region" description="Helical" evidence="6">
    <location>
        <begin position="72"/>
        <end position="93"/>
    </location>
</feature>
<evidence type="ECO:0000256" key="4">
    <source>
        <dbReference type="ARBA" id="ARBA00022989"/>
    </source>
</evidence>
<feature type="transmembrane region" description="Helical" evidence="6">
    <location>
        <begin position="6"/>
        <end position="28"/>
    </location>
</feature>
<sequence>MFEEHSIWAWLGFTALILAILAADLGLFHRKARAIPVREALIMTAGYIALALCFNAWIYFEFGNQKAVEFLTGYFIEYALSMDNILVFVIIFTYFQVPSHLQMRVLLWGILAALVLRGVFILAGYALIENFHFTVLFLGAFLVYTGIKTMTSGEEAVDLENSRIVKWTRRVLPMTTDYHGERFFVRLSGTGKRVATPLFLVLIVLNITDIVFALDSIPAIFAITRDPFIVYTSNVFAILGLRALFFALRGMVDKFRYLKYGLSLTLVFIGFKMIFNYPEEWPDIPTEWALGMTAILIFGSIGLSLLKNRAEEKATSQ</sequence>